<evidence type="ECO:0000256" key="1">
    <source>
        <dbReference type="ARBA" id="ARBA00004418"/>
    </source>
</evidence>
<dbReference type="Gene3D" id="3.40.190.10">
    <property type="entry name" value="Periplasmic binding protein-like II"/>
    <property type="match status" value="2"/>
</dbReference>
<dbReference type="GO" id="GO:0042597">
    <property type="term" value="C:periplasmic space"/>
    <property type="evidence" value="ECO:0007669"/>
    <property type="project" value="UniProtKB-SubCell"/>
</dbReference>
<keyword evidence="4" id="KW-0574">Periplasm</keyword>
<evidence type="ECO:0000256" key="2">
    <source>
        <dbReference type="ARBA" id="ARBA00022448"/>
    </source>
</evidence>
<dbReference type="PANTHER" id="PTHR30222">
    <property type="entry name" value="SPERMIDINE/PUTRESCINE-BINDING PERIPLASMIC PROTEIN"/>
    <property type="match status" value="1"/>
</dbReference>
<dbReference type="AlphaFoldDB" id="A0A6J6Q6Y7"/>
<dbReference type="CDD" id="cd13588">
    <property type="entry name" value="PBP2_polyamine_1"/>
    <property type="match status" value="1"/>
</dbReference>
<organism evidence="5">
    <name type="scientific">freshwater metagenome</name>
    <dbReference type="NCBI Taxonomy" id="449393"/>
    <lineage>
        <taxon>unclassified sequences</taxon>
        <taxon>metagenomes</taxon>
        <taxon>ecological metagenomes</taxon>
    </lineage>
</organism>
<gene>
    <name evidence="5" type="ORF">UFOPK2399_01617</name>
</gene>
<reference evidence="5" key="1">
    <citation type="submission" date="2020-05" db="EMBL/GenBank/DDBJ databases">
        <authorList>
            <person name="Chiriac C."/>
            <person name="Salcher M."/>
            <person name="Ghai R."/>
            <person name="Kavagutti S V."/>
        </authorList>
    </citation>
    <scope>NUCLEOTIDE SEQUENCE</scope>
</reference>
<dbReference type="PANTHER" id="PTHR30222:SF18">
    <property type="entry name" value="BIFUNCTIONAL POLYHYDROXYBUTYRATE SYNTHASE _ ABC TRANSPORTER PERIPLASMIC BINDING PROTEIN-RELATED"/>
    <property type="match status" value="1"/>
</dbReference>
<dbReference type="GO" id="GO:0019808">
    <property type="term" value="F:polyamine binding"/>
    <property type="evidence" value="ECO:0007669"/>
    <property type="project" value="InterPro"/>
</dbReference>
<evidence type="ECO:0000313" key="5">
    <source>
        <dbReference type="EMBL" id="CAB4705193.1"/>
    </source>
</evidence>
<proteinExistence type="predicted"/>
<dbReference type="PRINTS" id="PR00909">
    <property type="entry name" value="SPERMDNBNDNG"/>
</dbReference>
<protein>
    <submittedName>
        <fullName evidence="5">Unannotated protein</fullName>
    </submittedName>
</protein>
<evidence type="ECO:0000256" key="3">
    <source>
        <dbReference type="ARBA" id="ARBA00022729"/>
    </source>
</evidence>
<dbReference type="Pfam" id="PF13416">
    <property type="entry name" value="SBP_bac_8"/>
    <property type="match status" value="1"/>
</dbReference>
<dbReference type="EMBL" id="CAEZXP010000006">
    <property type="protein sequence ID" value="CAB4705193.1"/>
    <property type="molecule type" value="Genomic_DNA"/>
</dbReference>
<accession>A0A6J6Q6Y7</accession>
<keyword evidence="2" id="KW-0813">Transport</keyword>
<keyword evidence="3" id="KW-0732">Signal</keyword>
<dbReference type="GO" id="GO:0015846">
    <property type="term" value="P:polyamine transport"/>
    <property type="evidence" value="ECO:0007669"/>
    <property type="project" value="InterPro"/>
</dbReference>
<evidence type="ECO:0000256" key="4">
    <source>
        <dbReference type="ARBA" id="ARBA00022764"/>
    </source>
</evidence>
<sequence>MSKRSWAVLAAVAAGLMLPAAGVSKNTGGTLNMIAWEGYTQPQWVTPFQKQSGCTVHAKYAGSSDEMVTLMRSGGGGQYDLVSASGDASLRLIYGGDVQAIDPTKIPDYKNFLKTFQSPPNNTVGGKHYGVSLQWGPNTLLYNTKKVSPAPTSWGALYDSKYKGEVTVPDNPIQIADAALYLMKTKPSLGIKDPYELNQTQFDAAISLLRGQKSLIKKYWALASDEIDLFKNGDAVIGASWPYQTNTLIAAGAPVKDVVPSEGATGWLDTWMVSKKTKNLACAYKWLSWISTPKVQAEQAIYFGETPVNKYACAEMDKLELGSCAKYHADAAESYFKNIYFWKTPIADCGNGKKDCLDYTKWQQAWTALKG</sequence>
<dbReference type="SUPFAM" id="SSF53850">
    <property type="entry name" value="Periplasmic binding protein-like II"/>
    <property type="match status" value="1"/>
</dbReference>
<name>A0A6J6Q6Y7_9ZZZZ</name>
<comment type="subcellular location">
    <subcellularLocation>
        <location evidence="1">Periplasm</location>
    </subcellularLocation>
</comment>
<dbReference type="InterPro" id="IPR006059">
    <property type="entry name" value="SBP"/>
</dbReference>
<dbReference type="InterPro" id="IPR001188">
    <property type="entry name" value="Sperm_putr-bd"/>
</dbReference>